<evidence type="ECO:0000256" key="6">
    <source>
        <dbReference type="ARBA" id="ARBA00022840"/>
    </source>
</evidence>
<dbReference type="PANTHER" id="PTHR42700">
    <property type="entry name" value="SULFATE ADENYLYLTRANSFERASE"/>
    <property type="match status" value="1"/>
</dbReference>
<dbReference type="InterPro" id="IPR024951">
    <property type="entry name" value="Sulfurylase_cat_dom"/>
</dbReference>
<protein>
    <recommendedName>
        <fullName evidence="2">sulfate adenylyltransferase</fullName>
        <ecNumber evidence="2">2.7.7.4</ecNumber>
    </recommendedName>
</protein>
<feature type="domain" description="Sulphate adenylyltransferase catalytic" evidence="7">
    <location>
        <begin position="174"/>
        <end position="383"/>
    </location>
</feature>
<dbReference type="GO" id="GO:0019379">
    <property type="term" value="P:sulfate assimilation, phosphoadenylyl sulfate reduction by phosphoadenylyl-sulfate reductase (thioredoxin)"/>
    <property type="evidence" value="ECO:0007669"/>
    <property type="project" value="TreeGrafter"/>
</dbReference>
<dbReference type="Gene3D" id="3.40.50.620">
    <property type="entry name" value="HUPs"/>
    <property type="match status" value="1"/>
</dbReference>
<dbReference type="InterPro" id="IPR002650">
    <property type="entry name" value="Sulphate_adenylyltransferase"/>
</dbReference>
<sequence length="383" mass="43326">MSNSRIEPHGGQICDRMVTEERSSELKQDFVHLQSWTLNDRQICDLEMIMNGGFSPLIGFLDQEDYDAVCTGMRLQNNDLWPIPITLDVTEDAAEKLAEKNKLILRDKEGFALAVLTIGDIWKPDRKKEAEQVYGTIDETHPGVNYLLHESNPIYIGGSVEGVHVPKHYDYQGLRHTPAQLREEFDRLGWTNIVAFQTRNPMHRAHVVLTHRASAEANANLLIHPVVGLTKPGDVNHYTRVRCYQKIMEKYADNTAALSLLPLAMRMAGPREALWHAIIRKNYGCNHFIIGRDHASPGKDSDGNPFYGPYDAQDLLQQHEEELGIKMVPFKLMVYVKDTGSYMATNEVPEGAETLTVSGTELRELLDKGGDVPEWFSYPDVVE</sequence>
<dbReference type="SUPFAM" id="SSF52374">
    <property type="entry name" value="Nucleotidylyl transferase"/>
    <property type="match status" value="1"/>
</dbReference>
<dbReference type="Pfam" id="PF14306">
    <property type="entry name" value="PUA_2"/>
    <property type="match status" value="1"/>
</dbReference>
<dbReference type="GO" id="GO:0005524">
    <property type="term" value="F:ATP binding"/>
    <property type="evidence" value="ECO:0007669"/>
    <property type="project" value="UniProtKB-KW"/>
</dbReference>
<keyword evidence="3" id="KW-0808">Transferase</keyword>
<proteinExistence type="predicted"/>
<dbReference type="AlphaFoldDB" id="A0A382DN28"/>
<dbReference type="FunFam" id="3.40.50.620:FF:000052">
    <property type="entry name" value="Sulfate adenylyltransferase"/>
    <property type="match status" value="1"/>
</dbReference>
<evidence type="ECO:0000256" key="2">
    <source>
        <dbReference type="ARBA" id="ARBA00012391"/>
    </source>
</evidence>
<reference evidence="9" key="1">
    <citation type="submission" date="2018-05" db="EMBL/GenBank/DDBJ databases">
        <authorList>
            <person name="Lanie J.A."/>
            <person name="Ng W.-L."/>
            <person name="Kazmierczak K.M."/>
            <person name="Andrzejewski T.M."/>
            <person name="Davidsen T.M."/>
            <person name="Wayne K.J."/>
            <person name="Tettelin H."/>
            <person name="Glass J.I."/>
            <person name="Rusch D."/>
            <person name="Podicherti R."/>
            <person name="Tsui H.-C.T."/>
            <person name="Winkler M.E."/>
        </authorList>
    </citation>
    <scope>NUCLEOTIDE SEQUENCE</scope>
</reference>
<dbReference type="SUPFAM" id="SSF88697">
    <property type="entry name" value="PUA domain-like"/>
    <property type="match status" value="1"/>
</dbReference>
<name>A0A382DN28_9ZZZZ</name>
<dbReference type="Gene3D" id="3.10.400.10">
    <property type="entry name" value="Sulfate adenylyltransferase"/>
    <property type="match status" value="1"/>
</dbReference>
<dbReference type="InterPro" id="IPR015947">
    <property type="entry name" value="PUA-like_sf"/>
</dbReference>
<gene>
    <name evidence="9" type="ORF">METZ01_LOCUS192642</name>
</gene>
<evidence type="ECO:0000313" key="9">
    <source>
        <dbReference type="EMBL" id="SVB39788.1"/>
    </source>
</evidence>
<dbReference type="InterPro" id="IPR050512">
    <property type="entry name" value="Sulf_AdTrans/APS_kinase"/>
</dbReference>
<accession>A0A382DN28</accession>
<keyword evidence="5" id="KW-0547">Nucleotide-binding</keyword>
<evidence type="ECO:0000256" key="5">
    <source>
        <dbReference type="ARBA" id="ARBA00022741"/>
    </source>
</evidence>
<dbReference type="PANTHER" id="PTHR42700:SF1">
    <property type="entry name" value="SULFATE ADENYLYLTRANSFERASE"/>
    <property type="match status" value="1"/>
</dbReference>
<evidence type="ECO:0000259" key="8">
    <source>
        <dbReference type="Pfam" id="PF14306"/>
    </source>
</evidence>
<dbReference type="GO" id="GO:0004781">
    <property type="term" value="F:sulfate adenylyltransferase (ATP) activity"/>
    <property type="evidence" value="ECO:0007669"/>
    <property type="project" value="UniProtKB-EC"/>
</dbReference>
<keyword evidence="4" id="KW-0548">Nucleotidyltransferase</keyword>
<organism evidence="9">
    <name type="scientific">marine metagenome</name>
    <dbReference type="NCBI Taxonomy" id="408172"/>
    <lineage>
        <taxon>unclassified sequences</taxon>
        <taxon>metagenomes</taxon>
        <taxon>ecological metagenomes</taxon>
    </lineage>
</organism>
<evidence type="ECO:0000259" key="7">
    <source>
        <dbReference type="Pfam" id="PF01747"/>
    </source>
</evidence>
<comment type="pathway">
    <text evidence="1">Sulfur metabolism.</text>
</comment>
<dbReference type="InterPro" id="IPR014729">
    <property type="entry name" value="Rossmann-like_a/b/a_fold"/>
</dbReference>
<feature type="non-terminal residue" evidence="9">
    <location>
        <position position="383"/>
    </location>
</feature>
<dbReference type="GO" id="GO:0010134">
    <property type="term" value="P:sulfate assimilation via adenylyl sulfate reduction"/>
    <property type="evidence" value="ECO:0007669"/>
    <property type="project" value="TreeGrafter"/>
</dbReference>
<dbReference type="EC" id="2.7.7.4" evidence="2"/>
<keyword evidence="6" id="KW-0067">ATP-binding</keyword>
<feature type="domain" description="ATP-sulfurylase PUA-like" evidence="8">
    <location>
        <begin position="6"/>
        <end position="163"/>
    </location>
</feature>
<dbReference type="CDD" id="cd00517">
    <property type="entry name" value="ATPS"/>
    <property type="match status" value="1"/>
</dbReference>
<dbReference type="Pfam" id="PF01747">
    <property type="entry name" value="ATP-sulfurylase"/>
    <property type="match status" value="1"/>
</dbReference>
<evidence type="ECO:0000256" key="4">
    <source>
        <dbReference type="ARBA" id="ARBA00022695"/>
    </source>
</evidence>
<evidence type="ECO:0000256" key="1">
    <source>
        <dbReference type="ARBA" id="ARBA00004678"/>
    </source>
</evidence>
<dbReference type="InterPro" id="IPR025980">
    <property type="entry name" value="ATP-Sase_PUA-like_dom"/>
</dbReference>
<evidence type="ECO:0000256" key="3">
    <source>
        <dbReference type="ARBA" id="ARBA00022679"/>
    </source>
</evidence>
<dbReference type="GO" id="GO:0005737">
    <property type="term" value="C:cytoplasm"/>
    <property type="evidence" value="ECO:0007669"/>
    <property type="project" value="TreeGrafter"/>
</dbReference>
<dbReference type="EMBL" id="UINC01040222">
    <property type="protein sequence ID" value="SVB39788.1"/>
    <property type="molecule type" value="Genomic_DNA"/>
</dbReference>
<dbReference type="NCBIfam" id="TIGR00339">
    <property type="entry name" value="sopT"/>
    <property type="match status" value="1"/>
</dbReference>